<evidence type="ECO:0000256" key="1">
    <source>
        <dbReference type="SAM" id="MobiDB-lite"/>
    </source>
</evidence>
<keyword evidence="3" id="KW-1185">Reference proteome</keyword>
<dbReference type="Proteomes" id="UP000001568">
    <property type="component" value="Chromosome 3"/>
</dbReference>
<feature type="region of interest" description="Disordered" evidence="1">
    <location>
        <begin position="145"/>
        <end position="168"/>
    </location>
</feature>
<protein>
    <submittedName>
        <fullName evidence="2">Uncharacterized protein</fullName>
    </submittedName>
</protein>
<name>A4RTN6_OSTLU</name>
<proteinExistence type="predicted"/>
<gene>
    <name evidence="2" type="ORF">OSTLU_30326</name>
</gene>
<dbReference type="RefSeq" id="XP_001416525.1">
    <property type="nucleotide sequence ID" value="XM_001416488.1"/>
</dbReference>
<dbReference type="KEGG" id="olu:OSTLU_30326"/>
<sequence length="168" mass="18708">MDALAMRKTGKDKARRADEIARRIRWKIHDLKQKEVSVKIISDALAKTELNASSTVAKSTSSRALKRAGGFQKTMSAAKRARFSKHKPLVLKLREPEISILGSKQLTSFGRDVTNAASDQTRRVVVNVSKAASGVLRRNFMSSVKRHSTMPRTTADDFSVSKFPKLPR</sequence>
<accession>A4RTN6</accession>
<dbReference type="AlphaFoldDB" id="A4RTN6"/>
<dbReference type="GeneID" id="5000843"/>
<organism evidence="2 3">
    <name type="scientific">Ostreococcus lucimarinus (strain CCE9901)</name>
    <dbReference type="NCBI Taxonomy" id="436017"/>
    <lineage>
        <taxon>Eukaryota</taxon>
        <taxon>Viridiplantae</taxon>
        <taxon>Chlorophyta</taxon>
        <taxon>Mamiellophyceae</taxon>
        <taxon>Mamiellales</taxon>
        <taxon>Bathycoccaceae</taxon>
        <taxon>Ostreococcus</taxon>
    </lineage>
</organism>
<dbReference type="EMBL" id="CP000583">
    <property type="protein sequence ID" value="ABO94818.1"/>
    <property type="molecule type" value="Genomic_DNA"/>
</dbReference>
<dbReference type="HOGENOM" id="CLU_1589187_0_0_1"/>
<evidence type="ECO:0000313" key="3">
    <source>
        <dbReference type="Proteomes" id="UP000001568"/>
    </source>
</evidence>
<dbReference type="Gramene" id="ABO94818">
    <property type="protein sequence ID" value="ABO94818"/>
    <property type="gene ID" value="OSTLU_30326"/>
</dbReference>
<evidence type="ECO:0000313" key="2">
    <source>
        <dbReference type="EMBL" id="ABO94818.1"/>
    </source>
</evidence>
<reference evidence="2 3" key="1">
    <citation type="journal article" date="2007" name="Proc. Natl. Acad. Sci. U.S.A.">
        <title>The tiny eukaryote Ostreococcus provides genomic insights into the paradox of plankton speciation.</title>
        <authorList>
            <person name="Palenik B."/>
            <person name="Grimwood J."/>
            <person name="Aerts A."/>
            <person name="Rouze P."/>
            <person name="Salamov A."/>
            <person name="Putnam N."/>
            <person name="Dupont C."/>
            <person name="Jorgensen R."/>
            <person name="Derelle E."/>
            <person name="Rombauts S."/>
            <person name="Zhou K."/>
            <person name="Otillar R."/>
            <person name="Merchant S.S."/>
            <person name="Podell S."/>
            <person name="Gaasterland T."/>
            <person name="Napoli C."/>
            <person name="Gendler K."/>
            <person name="Manuell A."/>
            <person name="Tai V."/>
            <person name="Vallon O."/>
            <person name="Piganeau G."/>
            <person name="Jancek S."/>
            <person name="Heijde M."/>
            <person name="Jabbari K."/>
            <person name="Bowler C."/>
            <person name="Lohr M."/>
            <person name="Robbens S."/>
            <person name="Werner G."/>
            <person name="Dubchak I."/>
            <person name="Pazour G.J."/>
            <person name="Ren Q."/>
            <person name="Paulsen I."/>
            <person name="Delwiche C."/>
            <person name="Schmutz J."/>
            <person name="Rokhsar D."/>
            <person name="Van de Peer Y."/>
            <person name="Moreau H."/>
            <person name="Grigoriev I.V."/>
        </authorList>
    </citation>
    <scope>NUCLEOTIDE SEQUENCE [LARGE SCALE GENOMIC DNA]</scope>
    <source>
        <strain evidence="2 3">CCE9901</strain>
    </source>
</reference>